<dbReference type="InterPro" id="IPR058245">
    <property type="entry name" value="NreC/VraR/RcsB-like_REC"/>
</dbReference>
<protein>
    <submittedName>
        <fullName evidence="8">Response regulator transcription factor</fullName>
    </submittedName>
</protein>
<evidence type="ECO:0000256" key="2">
    <source>
        <dbReference type="ARBA" id="ARBA00023015"/>
    </source>
</evidence>
<gene>
    <name evidence="8" type="ORF">MM236_11075</name>
</gene>
<keyword evidence="9" id="KW-1185">Reference proteome</keyword>
<organism evidence="8 9">
    <name type="scientific">Belliella calami</name>
    <dbReference type="NCBI Taxonomy" id="2923436"/>
    <lineage>
        <taxon>Bacteria</taxon>
        <taxon>Pseudomonadati</taxon>
        <taxon>Bacteroidota</taxon>
        <taxon>Cytophagia</taxon>
        <taxon>Cytophagales</taxon>
        <taxon>Cyclobacteriaceae</taxon>
        <taxon>Belliella</taxon>
    </lineage>
</organism>
<dbReference type="InterPro" id="IPR001789">
    <property type="entry name" value="Sig_transdc_resp-reg_receiver"/>
</dbReference>
<evidence type="ECO:0000256" key="4">
    <source>
        <dbReference type="ARBA" id="ARBA00023163"/>
    </source>
</evidence>
<dbReference type="EMBL" id="JAKZGS010000008">
    <property type="protein sequence ID" value="MCH7398537.1"/>
    <property type="molecule type" value="Genomic_DNA"/>
</dbReference>
<sequence length="208" mass="23792">MIRIAIADDHKLFAKGIQSLLEEEEDFLVCGTFTNGEELMNYLTFNKVNVVLTDMNMPNMDGLAVISAMKKKHPRTRVIVISMYDDESIFKKCQKLGASAYILKDADPDELIYTIKEVLDGSHVMSFQKVLQQNKDDYVDDAFKVKFKLSKRELQILIMIKNGKINREIAEELHLSQLTVESHRKKINSKLGVSSALELVKKAMEMNF</sequence>
<dbReference type="SUPFAM" id="SSF46894">
    <property type="entry name" value="C-terminal effector domain of the bipartite response regulators"/>
    <property type="match status" value="1"/>
</dbReference>
<dbReference type="PRINTS" id="PR00038">
    <property type="entry name" value="HTHLUXR"/>
</dbReference>
<dbReference type="CDD" id="cd06170">
    <property type="entry name" value="LuxR_C_like"/>
    <property type="match status" value="1"/>
</dbReference>
<keyword evidence="2" id="KW-0805">Transcription regulation</keyword>
<comment type="caution">
    <text evidence="8">The sequence shown here is derived from an EMBL/GenBank/DDBJ whole genome shotgun (WGS) entry which is preliminary data.</text>
</comment>
<evidence type="ECO:0000259" key="7">
    <source>
        <dbReference type="PROSITE" id="PS50110"/>
    </source>
</evidence>
<dbReference type="SMART" id="SM00448">
    <property type="entry name" value="REC"/>
    <property type="match status" value="1"/>
</dbReference>
<feature type="domain" description="HTH luxR-type" evidence="6">
    <location>
        <begin position="142"/>
        <end position="207"/>
    </location>
</feature>
<evidence type="ECO:0000259" key="6">
    <source>
        <dbReference type="PROSITE" id="PS50043"/>
    </source>
</evidence>
<proteinExistence type="predicted"/>
<dbReference type="PANTHER" id="PTHR43214:SF41">
    <property type="entry name" value="NITRATE_NITRITE RESPONSE REGULATOR PROTEIN NARP"/>
    <property type="match status" value="1"/>
</dbReference>
<feature type="domain" description="Response regulatory" evidence="7">
    <location>
        <begin position="3"/>
        <end position="119"/>
    </location>
</feature>
<keyword evidence="4" id="KW-0804">Transcription</keyword>
<dbReference type="PROSITE" id="PS50110">
    <property type="entry name" value="RESPONSE_REGULATORY"/>
    <property type="match status" value="1"/>
</dbReference>
<keyword evidence="3" id="KW-0238">DNA-binding</keyword>
<evidence type="ECO:0000313" key="9">
    <source>
        <dbReference type="Proteomes" id="UP001165488"/>
    </source>
</evidence>
<dbReference type="SMART" id="SM00421">
    <property type="entry name" value="HTH_LUXR"/>
    <property type="match status" value="1"/>
</dbReference>
<dbReference type="InterPro" id="IPR000792">
    <property type="entry name" value="Tscrpt_reg_LuxR_C"/>
</dbReference>
<reference evidence="8" key="1">
    <citation type="submission" date="2022-03" db="EMBL/GenBank/DDBJ databases">
        <title>De novo assembled genomes of Belliella spp. (Cyclobacteriaceae) strains.</title>
        <authorList>
            <person name="Szabo A."/>
            <person name="Korponai K."/>
            <person name="Felfoldi T."/>
        </authorList>
    </citation>
    <scope>NUCLEOTIDE SEQUENCE</scope>
    <source>
        <strain evidence="8">DSM 107340</strain>
    </source>
</reference>
<evidence type="ECO:0000256" key="1">
    <source>
        <dbReference type="ARBA" id="ARBA00022553"/>
    </source>
</evidence>
<dbReference type="RefSeq" id="WP_241275049.1">
    <property type="nucleotide sequence ID" value="NZ_JAKZGS010000008.1"/>
</dbReference>
<dbReference type="PANTHER" id="PTHR43214">
    <property type="entry name" value="TWO-COMPONENT RESPONSE REGULATOR"/>
    <property type="match status" value="1"/>
</dbReference>
<keyword evidence="1 5" id="KW-0597">Phosphoprotein</keyword>
<dbReference type="CDD" id="cd17535">
    <property type="entry name" value="REC_NarL-like"/>
    <property type="match status" value="1"/>
</dbReference>
<evidence type="ECO:0000313" key="8">
    <source>
        <dbReference type="EMBL" id="MCH7398537.1"/>
    </source>
</evidence>
<dbReference type="InterPro" id="IPR016032">
    <property type="entry name" value="Sig_transdc_resp-reg_C-effctor"/>
</dbReference>
<evidence type="ECO:0000256" key="5">
    <source>
        <dbReference type="PROSITE-ProRule" id="PRU00169"/>
    </source>
</evidence>
<dbReference type="Gene3D" id="3.40.50.2300">
    <property type="match status" value="1"/>
</dbReference>
<dbReference type="SUPFAM" id="SSF52172">
    <property type="entry name" value="CheY-like"/>
    <property type="match status" value="1"/>
</dbReference>
<dbReference type="InterPro" id="IPR011006">
    <property type="entry name" value="CheY-like_superfamily"/>
</dbReference>
<name>A0ABS9UPH4_9BACT</name>
<dbReference type="Pfam" id="PF00072">
    <property type="entry name" value="Response_reg"/>
    <property type="match status" value="1"/>
</dbReference>
<dbReference type="PROSITE" id="PS50043">
    <property type="entry name" value="HTH_LUXR_2"/>
    <property type="match status" value="1"/>
</dbReference>
<feature type="modified residue" description="4-aspartylphosphate" evidence="5">
    <location>
        <position position="54"/>
    </location>
</feature>
<dbReference type="Pfam" id="PF00196">
    <property type="entry name" value="GerE"/>
    <property type="match status" value="1"/>
</dbReference>
<dbReference type="InterPro" id="IPR039420">
    <property type="entry name" value="WalR-like"/>
</dbReference>
<evidence type="ECO:0000256" key="3">
    <source>
        <dbReference type="ARBA" id="ARBA00023125"/>
    </source>
</evidence>
<dbReference type="Proteomes" id="UP001165488">
    <property type="component" value="Unassembled WGS sequence"/>
</dbReference>
<accession>A0ABS9UPH4</accession>